<organism evidence="4 5">
    <name type="scientific">Nephila pilipes</name>
    <name type="common">Giant wood spider</name>
    <name type="synonym">Nephila maculata</name>
    <dbReference type="NCBI Taxonomy" id="299642"/>
    <lineage>
        <taxon>Eukaryota</taxon>
        <taxon>Metazoa</taxon>
        <taxon>Ecdysozoa</taxon>
        <taxon>Arthropoda</taxon>
        <taxon>Chelicerata</taxon>
        <taxon>Arachnida</taxon>
        <taxon>Araneae</taxon>
        <taxon>Araneomorphae</taxon>
        <taxon>Entelegynae</taxon>
        <taxon>Araneoidea</taxon>
        <taxon>Nephilidae</taxon>
        <taxon>Nephila</taxon>
    </lineage>
</organism>
<dbReference type="GO" id="GO:0005634">
    <property type="term" value="C:nucleus"/>
    <property type="evidence" value="ECO:0007669"/>
    <property type="project" value="UniProtKB-SubCell"/>
</dbReference>
<evidence type="ECO:0000259" key="3">
    <source>
        <dbReference type="PROSITE" id="PS51253"/>
    </source>
</evidence>
<keyword evidence="5" id="KW-1185">Reference proteome</keyword>
<evidence type="ECO:0000313" key="4">
    <source>
        <dbReference type="EMBL" id="GFS81582.1"/>
    </source>
</evidence>
<accession>A0A8X6MWG9</accession>
<dbReference type="Pfam" id="PF03221">
    <property type="entry name" value="HTH_Tnp_Tc5"/>
    <property type="match status" value="1"/>
</dbReference>
<dbReference type="AlphaFoldDB" id="A0A8X6MWG9"/>
<dbReference type="SUPFAM" id="SSF46689">
    <property type="entry name" value="Homeodomain-like"/>
    <property type="match status" value="1"/>
</dbReference>
<keyword evidence="2" id="KW-0238">DNA-binding</keyword>
<dbReference type="PANTHER" id="PTHR19303:SF73">
    <property type="entry name" value="PROTEIN PDC2"/>
    <property type="match status" value="1"/>
</dbReference>
<dbReference type="InterPro" id="IPR050863">
    <property type="entry name" value="CenT-Element_Derived"/>
</dbReference>
<gene>
    <name evidence="4" type="primary">Tigd4_288</name>
    <name evidence="4" type="ORF">NPIL_172551</name>
</gene>
<feature type="domain" description="HTH CENPB-type" evidence="3">
    <location>
        <begin position="76"/>
        <end position="147"/>
    </location>
</feature>
<dbReference type="GO" id="GO:0003677">
    <property type="term" value="F:DNA binding"/>
    <property type="evidence" value="ECO:0007669"/>
    <property type="project" value="UniProtKB-KW"/>
</dbReference>
<dbReference type="InterPro" id="IPR009057">
    <property type="entry name" value="Homeodomain-like_sf"/>
</dbReference>
<dbReference type="EMBL" id="BMAW01003025">
    <property type="protein sequence ID" value="GFS81582.1"/>
    <property type="molecule type" value="Genomic_DNA"/>
</dbReference>
<reference evidence="4" key="1">
    <citation type="submission" date="2020-08" db="EMBL/GenBank/DDBJ databases">
        <title>Multicomponent nature underlies the extraordinary mechanical properties of spider dragline silk.</title>
        <authorList>
            <person name="Kono N."/>
            <person name="Nakamura H."/>
            <person name="Mori M."/>
            <person name="Yoshida Y."/>
            <person name="Ohtoshi R."/>
            <person name="Malay A.D."/>
            <person name="Moran D.A.P."/>
            <person name="Tomita M."/>
            <person name="Numata K."/>
            <person name="Arakawa K."/>
        </authorList>
    </citation>
    <scope>NUCLEOTIDE SEQUENCE</scope>
</reference>
<name>A0A8X6MWG9_NEPPI</name>
<sequence length="167" mass="19277">MSLSEIEEQLTVFHRFVERRIFLHILTESIHLPSEEVDKGFKEKDIALKFDIPQNSLSTIIRNRDKLQNYDSSNSCSKRLRTCVYEDIDEAVLNWIHTMRDKNVPISGLFIIEKTLQFAKALGYDQFLGSNGGLEKFKKHGIVAKVQSGESKDVDDNDIKNWITDTE</sequence>
<evidence type="ECO:0000313" key="5">
    <source>
        <dbReference type="Proteomes" id="UP000887013"/>
    </source>
</evidence>
<comment type="caution">
    <text evidence="4">The sequence shown here is derived from an EMBL/GenBank/DDBJ whole genome shotgun (WGS) entry which is preliminary data.</text>
</comment>
<evidence type="ECO:0000256" key="2">
    <source>
        <dbReference type="ARBA" id="ARBA00023125"/>
    </source>
</evidence>
<dbReference type="SMART" id="SM00674">
    <property type="entry name" value="CENPB"/>
    <property type="match status" value="1"/>
</dbReference>
<comment type="subcellular location">
    <subcellularLocation>
        <location evidence="1">Nucleus</location>
    </subcellularLocation>
</comment>
<dbReference type="Gene3D" id="1.10.10.60">
    <property type="entry name" value="Homeodomain-like"/>
    <property type="match status" value="2"/>
</dbReference>
<dbReference type="OrthoDB" id="6430249at2759"/>
<dbReference type="PANTHER" id="PTHR19303">
    <property type="entry name" value="TRANSPOSON"/>
    <property type="match status" value="1"/>
</dbReference>
<evidence type="ECO:0000256" key="1">
    <source>
        <dbReference type="ARBA" id="ARBA00004123"/>
    </source>
</evidence>
<dbReference type="Proteomes" id="UP000887013">
    <property type="component" value="Unassembled WGS sequence"/>
</dbReference>
<dbReference type="InterPro" id="IPR006600">
    <property type="entry name" value="HTH_CenpB_DNA-bd_dom"/>
</dbReference>
<protein>
    <submittedName>
        <fullName evidence="4">Tigger transposable element-derived protein 4</fullName>
    </submittedName>
</protein>
<proteinExistence type="predicted"/>
<dbReference type="PROSITE" id="PS51253">
    <property type="entry name" value="HTH_CENPB"/>
    <property type="match status" value="1"/>
</dbReference>